<sequence>MVYTELWLTYNLVSRTSTGKQPTAQLIELDSFQGSKLIDLEDVLEHVFRQGFVEAKHRPSTYWERVDGLKVKSSHGVEELLDQGHGKCQDSALKLVIEDIHPAIWFTYVHLHNAAAPVVTQRIKFDASLRLEKLAHVTNHVFNQGYLAPKHRSYVSWQGNCGKQLYEHASVQELLSWGEGASEQKAIRLIIGTRIYVSNCYTS</sequence>
<dbReference type="Proteomes" id="UP000076532">
    <property type="component" value="Unassembled WGS sequence"/>
</dbReference>
<accession>A0A166UCR6</accession>
<evidence type="ECO:0000313" key="1">
    <source>
        <dbReference type="EMBL" id="KZP31562.1"/>
    </source>
</evidence>
<gene>
    <name evidence="1" type="ORF">FIBSPDRAFT_724556</name>
</gene>
<reference evidence="1 2" key="1">
    <citation type="journal article" date="2016" name="Mol. Biol. Evol.">
        <title>Comparative Genomics of Early-Diverging Mushroom-Forming Fungi Provides Insights into the Origins of Lignocellulose Decay Capabilities.</title>
        <authorList>
            <person name="Nagy L.G."/>
            <person name="Riley R."/>
            <person name="Tritt A."/>
            <person name="Adam C."/>
            <person name="Daum C."/>
            <person name="Floudas D."/>
            <person name="Sun H."/>
            <person name="Yadav J.S."/>
            <person name="Pangilinan J."/>
            <person name="Larsson K.H."/>
            <person name="Matsuura K."/>
            <person name="Barry K."/>
            <person name="Labutti K."/>
            <person name="Kuo R."/>
            <person name="Ohm R.A."/>
            <person name="Bhattacharya S.S."/>
            <person name="Shirouzu T."/>
            <person name="Yoshinaga Y."/>
            <person name="Martin F.M."/>
            <person name="Grigoriev I.V."/>
            <person name="Hibbett D.S."/>
        </authorList>
    </citation>
    <scope>NUCLEOTIDE SEQUENCE [LARGE SCALE GENOMIC DNA]</scope>
    <source>
        <strain evidence="1 2">CBS 109695</strain>
    </source>
</reference>
<protein>
    <submittedName>
        <fullName evidence="1">Uncharacterized protein</fullName>
    </submittedName>
</protein>
<dbReference type="AlphaFoldDB" id="A0A166UCR6"/>
<proteinExistence type="predicted"/>
<keyword evidence="2" id="KW-1185">Reference proteome</keyword>
<dbReference type="OrthoDB" id="2887913at2759"/>
<evidence type="ECO:0000313" key="2">
    <source>
        <dbReference type="Proteomes" id="UP000076532"/>
    </source>
</evidence>
<organism evidence="1 2">
    <name type="scientific">Athelia psychrophila</name>
    <dbReference type="NCBI Taxonomy" id="1759441"/>
    <lineage>
        <taxon>Eukaryota</taxon>
        <taxon>Fungi</taxon>
        <taxon>Dikarya</taxon>
        <taxon>Basidiomycota</taxon>
        <taxon>Agaricomycotina</taxon>
        <taxon>Agaricomycetes</taxon>
        <taxon>Agaricomycetidae</taxon>
        <taxon>Atheliales</taxon>
        <taxon>Atheliaceae</taxon>
        <taxon>Athelia</taxon>
    </lineage>
</organism>
<name>A0A166UCR6_9AGAM</name>
<dbReference type="EMBL" id="KV417489">
    <property type="protein sequence ID" value="KZP31562.1"/>
    <property type="molecule type" value="Genomic_DNA"/>
</dbReference>